<dbReference type="EMBL" id="CP036525">
    <property type="protein sequence ID" value="QDT01689.1"/>
    <property type="molecule type" value="Genomic_DNA"/>
</dbReference>
<dbReference type="EC" id="1.1.1.292" evidence="3"/>
<dbReference type="GO" id="GO:0000166">
    <property type="term" value="F:nucleotide binding"/>
    <property type="evidence" value="ECO:0007669"/>
    <property type="project" value="InterPro"/>
</dbReference>
<feature type="domain" description="GFO/IDH/MocA-like oxidoreductase" evidence="2">
    <location>
        <begin position="144"/>
        <end position="225"/>
    </location>
</feature>
<dbReference type="Gene3D" id="3.40.50.720">
    <property type="entry name" value="NAD(P)-binding Rossmann-like Domain"/>
    <property type="match status" value="1"/>
</dbReference>
<dbReference type="AlphaFoldDB" id="A0A517N3H4"/>
<reference evidence="3 4" key="1">
    <citation type="submission" date="2019-02" db="EMBL/GenBank/DDBJ databases">
        <title>Deep-cultivation of Planctomycetes and their phenomic and genomic characterization uncovers novel biology.</title>
        <authorList>
            <person name="Wiegand S."/>
            <person name="Jogler M."/>
            <person name="Boedeker C."/>
            <person name="Pinto D."/>
            <person name="Vollmers J."/>
            <person name="Rivas-Marin E."/>
            <person name="Kohn T."/>
            <person name="Peeters S.H."/>
            <person name="Heuer A."/>
            <person name="Rast P."/>
            <person name="Oberbeckmann S."/>
            <person name="Bunk B."/>
            <person name="Jeske O."/>
            <person name="Meyerdierks A."/>
            <person name="Storesund J.E."/>
            <person name="Kallscheuer N."/>
            <person name="Luecker S."/>
            <person name="Lage O.M."/>
            <person name="Pohl T."/>
            <person name="Merkel B.J."/>
            <person name="Hornburger P."/>
            <person name="Mueller R.-W."/>
            <person name="Bruemmer F."/>
            <person name="Labrenz M."/>
            <person name="Spormann A.M."/>
            <person name="Op den Camp H."/>
            <person name="Overmann J."/>
            <person name="Amann R."/>
            <person name="Jetten M.S.M."/>
            <person name="Mascher T."/>
            <person name="Medema M.H."/>
            <person name="Devos D.P."/>
            <person name="Kaster A.-K."/>
            <person name="Ovreas L."/>
            <person name="Rohde M."/>
            <person name="Galperin M.Y."/>
            <person name="Jogler C."/>
        </authorList>
    </citation>
    <scope>NUCLEOTIDE SEQUENCE [LARGE SCALE GENOMIC DNA]</scope>
    <source>
        <strain evidence="3 4">K22_7</strain>
    </source>
</reference>
<dbReference type="Pfam" id="PF22725">
    <property type="entry name" value="GFO_IDH_MocA_C3"/>
    <property type="match status" value="1"/>
</dbReference>
<dbReference type="PANTHER" id="PTHR43377:SF1">
    <property type="entry name" value="BILIVERDIN REDUCTASE A"/>
    <property type="match status" value="1"/>
</dbReference>
<dbReference type="InterPro" id="IPR036291">
    <property type="entry name" value="NAD(P)-bd_dom_sf"/>
</dbReference>
<organism evidence="3 4">
    <name type="scientific">Rubripirellula lacrimiformis</name>
    <dbReference type="NCBI Taxonomy" id="1930273"/>
    <lineage>
        <taxon>Bacteria</taxon>
        <taxon>Pseudomonadati</taxon>
        <taxon>Planctomycetota</taxon>
        <taxon>Planctomycetia</taxon>
        <taxon>Pirellulales</taxon>
        <taxon>Pirellulaceae</taxon>
        <taxon>Rubripirellula</taxon>
    </lineage>
</organism>
<protein>
    <submittedName>
        <fullName evidence="3">1,5-anhydro-D-fructose reductase</fullName>
        <ecNumber evidence="3">1.1.1.292</ecNumber>
    </submittedName>
</protein>
<dbReference type="PANTHER" id="PTHR43377">
    <property type="entry name" value="BILIVERDIN REDUCTASE A"/>
    <property type="match status" value="1"/>
</dbReference>
<dbReference type="RefSeq" id="WP_145167431.1">
    <property type="nucleotide sequence ID" value="NZ_CP036525.1"/>
</dbReference>
<dbReference type="InterPro" id="IPR000683">
    <property type="entry name" value="Gfo/Idh/MocA-like_OxRdtase_N"/>
</dbReference>
<proteinExistence type="predicted"/>
<evidence type="ECO:0000259" key="2">
    <source>
        <dbReference type="Pfam" id="PF22725"/>
    </source>
</evidence>
<evidence type="ECO:0000259" key="1">
    <source>
        <dbReference type="Pfam" id="PF01408"/>
    </source>
</evidence>
<dbReference type="KEGG" id="rlc:K227x_00560"/>
<keyword evidence="4" id="KW-1185">Reference proteome</keyword>
<dbReference type="Pfam" id="PF01408">
    <property type="entry name" value="GFO_IDH_MocA"/>
    <property type="match status" value="1"/>
</dbReference>
<dbReference type="GO" id="GO:0033712">
    <property type="term" value="F:1,5-anhydro-D-fructose reductase (1,5-anhydro-D-mannitol-forming) activity"/>
    <property type="evidence" value="ECO:0007669"/>
    <property type="project" value="UniProtKB-EC"/>
</dbReference>
<feature type="domain" description="Gfo/Idh/MocA-like oxidoreductase N-terminal" evidence="1">
    <location>
        <begin position="1"/>
        <end position="121"/>
    </location>
</feature>
<keyword evidence="3" id="KW-0560">Oxidoreductase</keyword>
<accession>A0A517N3H4</accession>
<evidence type="ECO:0000313" key="4">
    <source>
        <dbReference type="Proteomes" id="UP000318538"/>
    </source>
</evidence>
<dbReference type="OrthoDB" id="9783105at2"/>
<name>A0A517N3H4_9BACT</name>
<evidence type="ECO:0000313" key="3">
    <source>
        <dbReference type="EMBL" id="QDT01689.1"/>
    </source>
</evidence>
<dbReference type="SUPFAM" id="SSF55347">
    <property type="entry name" value="Glyceraldehyde-3-phosphate dehydrogenase-like, C-terminal domain"/>
    <property type="match status" value="1"/>
</dbReference>
<dbReference type="Gene3D" id="3.30.360.10">
    <property type="entry name" value="Dihydrodipicolinate Reductase, domain 2"/>
    <property type="match status" value="1"/>
</dbReference>
<dbReference type="InterPro" id="IPR055170">
    <property type="entry name" value="GFO_IDH_MocA-like_dom"/>
</dbReference>
<dbReference type="Proteomes" id="UP000318538">
    <property type="component" value="Chromosome"/>
</dbReference>
<sequence length="335" mass="36240">MRAGIVGVGFMGWIHYLAYQRSQNAEVVAFCSSNPAKRAGDWRSIQGNFGPPGEQIDVSGLSVYESMEGMLADESIDVIDICLPPAMHDQAIRACLDAGKRCLCEKPLALDAATAARVASDAGPQSLAVAHILPLIPEFKILVDAAEDGRYGKPITGRFKRTIGPPDWLPDFYDPAKVGGPLVDLHVHDAHLIRLLFGMPTAAHCVSRKKNGVPKFYETVFDFADDDKVVSCGGGVIDSPARGFTHGYEVSFEQATIQFEFAGYADGSTALIPVTIMHNDGRVERPEFDGGDPVEAFVHEIDAVARWINQGEVSPFLDPKIAADALAICEMQQPK</sequence>
<dbReference type="SUPFAM" id="SSF51735">
    <property type="entry name" value="NAD(P)-binding Rossmann-fold domains"/>
    <property type="match status" value="1"/>
</dbReference>
<gene>
    <name evidence="3" type="primary">afr_1</name>
    <name evidence="3" type="ORF">K227x_00560</name>
</gene>
<dbReference type="InterPro" id="IPR051450">
    <property type="entry name" value="Gfo/Idh/MocA_Oxidoreductases"/>
</dbReference>